<feature type="transmembrane region" description="Helical" evidence="1">
    <location>
        <begin position="37"/>
        <end position="56"/>
    </location>
</feature>
<evidence type="ECO:0000256" key="1">
    <source>
        <dbReference type="SAM" id="Phobius"/>
    </source>
</evidence>
<comment type="caution">
    <text evidence="2">The sequence shown here is derived from an EMBL/GenBank/DDBJ whole genome shotgun (WGS) entry which is preliminary data.</text>
</comment>
<keyword evidence="1" id="KW-0472">Membrane</keyword>
<dbReference type="RefSeq" id="WP_209970150.1">
    <property type="nucleotide sequence ID" value="NZ_JAGGLB010000002.1"/>
</dbReference>
<reference evidence="2 3" key="1">
    <citation type="submission" date="2021-03" db="EMBL/GenBank/DDBJ databases">
        <title>Genomic Encyclopedia of Type Strains, Phase IV (KMG-IV): sequencing the most valuable type-strain genomes for metagenomic binning, comparative biology and taxonomic classification.</title>
        <authorList>
            <person name="Goeker M."/>
        </authorList>
    </citation>
    <scope>NUCLEOTIDE SEQUENCE [LARGE SCALE GENOMIC DNA]</scope>
    <source>
        <strain evidence="2 3">DSM 26048</strain>
    </source>
</reference>
<gene>
    <name evidence="2" type="ORF">J2Z66_000925</name>
</gene>
<organism evidence="2 3">
    <name type="scientific">Paenibacillus eucommiae</name>
    <dbReference type="NCBI Taxonomy" id="1355755"/>
    <lineage>
        <taxon>Bacteria</taxon>
        <taxon>Bacillati</taxon>
        <taxon>Bacillota</taxon>
        <taxon>Bacilli</taxon>
        <taxon>Bacillales</taxon>
        <taxon>Paenibacillaceae</taxon>
        <taxon>Paenibacillus</taxon>
    </lineage>
</organism>
<keyword evidence="1" id="KW-0812">Transmembrane</keyword>
<feature type="transmembrane region" description="Helical" evidence="1">
    <location>
        <begin position="93"/>
        <end position="114"/>
    </location>
</feature>
<keyword evidence="3" id="KW-1185">Reference proteome</keyword>
<evidence type="ECO:0000313" key="2">
    <source>
        <dbReference type="EMBL" id="MBP1989330.1"/>
    </source>
</evidence>
<evidence type="ECO:0000313" key="3">
    <source>
        <dbReference type="Proteomes" id="UP001519287"/>
    </source>
</evidence>
<keyword evidence="1" id="KW-1133">Transmembrane helix</keyword>
<feature type="transmembrane region" description="Helical" evidence="1">
    <location>
        <begin position="68"/>
        <end position="87"/>
    </location>
</feature>
<dbReference type="InterPro" id="IPR006750">
    <property type="entry name" value="YdcZ"/>
</dbReference>
<sequence>MSQLFFVVMLILSGLGLSSQAAINGGLGKNTGAMEAALISFLIGSIGLILLVLFFGKGNLLEVFKVPKWQLLGGLLGAIYISILAYAVPKVGVSISVISVICGQMTMSMLIDHYGWFQSQRLPINGYRVMGVMLLLAAVVFIYRGSTVNK</sequence>
<feature type="transmembrane region" description="Helical" evidence="1">
    <location>
        <begin position="126"/>
        <end position="143"/>
    </location>
</feature>
<dbReference type="Pfam" id="PF04657">
    <property type="entry name" value="DMT_YdcZ"/>
    <property type="match status" value="1"/>
</dbReference>
<name>A0ABS4IP91_9BACL</name>
<protein>
    <submittedName>
        <fullName evidence="2">Transporter family-2 protein</fullName>
    </submittedName>
</protein>
<proteinExistence type="predicted"/>
<dbReference type="PANTHER" id="PTHR34821">
    <property type="entry name" value="INNER MEMBRANE PROTEIN YDCZ"/>
    <property type="match status" value="1"/>
</dbReference>
<dbReference type="Proteomes" id="UP001519287">
    <property type="component" value="Unassembled WGS sequence"/>
</dbReference>
<accession>A0ABS4IP91</accession>
<dbReference type="PANTHER" id="PTHR34821:SF2">
    <property type="entry name" value="INNER MEMBRANE PROTEIN YDCZ"/>
    <property type="match status" value="1"/>
</dbReference>
<dbReference type="EMBL" id="JAGGLB010000002">
    <property type="protein sequence ID" value="MBP1989330.1"/>
    <property type="molecule type" value="Genomic_DNA"/>
</dbReference>